<proteinExistence type="predicted"/>
<name>A0A495IXP6_9SPHI</name>
<protein>
    <submittedName>
        <fullName evidence="2">Uncharacterized protein</fullName>
    </submittedName>
</protein>
<reference evidence="2 3" key="1">
    <citation type="submission" date="2018-10" db="EMBL/GenBank/DDBJ databases">
        <title>Genomic Encyclopedia of Archaeal and Bacterial Type Strains, Phase II (KMG-II): from individual species to whole genera.</title>
        <authorList>
            <person name="Goeker M."/>
        </authorList>
    </citation>
    <scope>NUCLEOTIDE SEQUENCE [LARGE SCALE GENOMIC DNA]</scope>
    <source>
        <strain evidence="2 3">DSM 18602</strain>
    </source>
</reference>
<dbReference type="OrthoDB" id="798881at2"/>
<dbReference type="Proteomes" id="UP000268007">
    <property type="component" value="Unassembled WGS sequence"/>
</dbReference>
<feature type="transmembrane region" description="Helical" evidence="1">
    <location>
        <begin position="40"/>
        <end position="59"/>
    </location>
</feature>
<dbReference type="EMBL" id="RBKU01000001">
    <property type="protein sequence ID" value="RKR80649.1"/>
    <property type="molecule type" value="Genomic_DNA"/>
</dbReference>
<evidence type="ECO:0000256" key="1">
    <source>
        <dbReference type="SAM" id="Phobius"/>
    </source>
</evidence>
<dbReference type="RefSeq" id="WP_121196454.1">
    <property type="nucleotide sequence ID" value="NZ_RBKU01000001.1"/>
</dbReference>
<gene>
    <name evidence="2" type="ORF">BDD43_0780</name>
</gene>
<keyword evidence="3" id="KW-1185">Reference proteome</keyword>
<dbReference type="AlphaFoldDB" id="A0A495IXP6"/>
<organism evidence="2 3">
    <name type="scientific">Mucilaginibacter gracilis</name>
    <dbReference type="NCBI Taxonomy" id="423350"/>
    <lineage>
        <taxon>Bacteria</taxon>
        <taxon>Pseudomonadati</taxon>
        <taxon>Bacteroidota</taxon>
        <taxon>Sphingobacteriia</taxon>
        <taxon>Sphingobacteriales</taxon>
        <taxon>Sphingobacteriaceae</taxon>
        <taxon>Mucilaginibacter</taxon>
    </lineage>
</organism>
<keyword evidence="1" id="KW-0472">Membrane</keyword>
<evidence type="ECO:0000313" key="2">
    <source>
        <dbReference type="EMBL" id="RKR80649.1"/>
    </source>
</evidence>
<feature type="transmembrane region" description="Helical" evidence="1">
    <location>
        <begin position="17"/>
        <end position="34"/>
    </location>
</feature>
<keyword evidence="1" id="KW-0812">Transmembrane</keyword>
<accession>A0A495IXP6</accession>
<sequence>MSNHHQHQEEEAKKYDYLYYVIGLVFGLITGFVIDKDFIWIPIGGVLGLLTAAFFANVVSKSSEKG</sequence>
<keyword evidence="1" id="KW-1133">Transmembrane helix</keyword>
<comment type="caution">
    <text evidence="2">The sequence shown here is derived from an EMBL/GenBank/DDBJ whole genome shotgun (WGS) entry which is preliminary data.</text>
</comment>
<evidence type="ECO:0000313" key="3">
    <source>
        <dbReference type="Proteomes" id="UP000268007"/>
    </source>
</evidence>